<evidence type="ECO:0000313" key="7">
    <source>
        <dbReference type="Proteomes" id="UP000321523"/>
    </source>
</evidence>
<evidence type="ECO:0000259" key="5">
    <source>
        <dbReference type="PROSITE" id="PS51296"/>
    </source>
</evidence>
<proteinExistence type="predicted"/>
<accession>A0A512DZ09</accession>
<evidence type="ECO:0000256" key="2">
    <source>
        <dbReference type="ARBA" id="ARBA00022723"/>
    </source>
</evidence>
<dbReference type="PANTHER" id="PTHR21496:SF23">
    <property type="entry name" value="3-PHENYLPROPIONATE_CINNAMIC ACID DIOXYGENASE FERREDOXIN SUBUNIT"/>
    <property type="match status" value="1"/>
</dbReference>
<keyword evidence="4" id="KW-0411">Iron-sulfur</keyword>
<keyword evidence="3" id="KW-0408">Iron</keyword>
<evidence type="ECO:0000256" key="3">
    <source>
        <dbReference type="ARBA" id="ARBA00023004"/>
    </source>
</evidence>
<dbReference type="GO" id="GO:0046872">
    <property type="term" value="F:metal ion binding"/>
    <property type="evidence" value="ECO:0007669"/>
    <property type="project" value="UniProtKB-KW"/>
</dbReference>
<organism evidence="6 7">
    <name type="scientific">Skermanella aerolata</name>
    <dbReference type="NCBI Taxonomy" id="393310"/>
    <lineage>
        <taxon>Bacteria</taxon>
        <taxon>Pseudomonadati</taxon>
        <taxon>Pseudomonadota</taxon>
        <taxon>Alphaproteobacteria</taxon>
        <taxon>Rhodospirillales</taxon>
        <taxon>Azospirillaceae</taxon>
        <taxon>Skermanella</taxon>
    </lineage>
</organism>
<dbReference type="Gene3D" id="2.102.10.10">
    <property type="entry name" value="Rieske [2Fe-2S] iron-sulphur domain"/>
    <property type="match status" value="1"/>
</dbReference>
<sequence length="129" mass="13498">MAERYSLGPLHLLPAGEGRNFKLGDRKVAVFRTRDGGVFATQASCPHRAGPLADGLLGGHALVCPLHDWLFDLKTGSSLNGNCNIKTYSASVEPDGTVMVELDDGEEVMAMPDAGTMVSDIGTGTSPPA</sequence>
<keyword evidence="2" id="KW-0479">Metal-binding</keyword>
<dbReference type="InterPro" id="IPR036922">
    <property type="entry name" value="Rieske_2Fe-2S_sf"/>
</dbReference>
<protein>
    <recommendedName>
        <fullName evidence="5">Rieske domain-containing protein</fullName>
    </recommendedName>
</protein>
<gene>
    <name evidence="6" type="ORF">SAE02_58430</name>
</gene>
<dbReference type="RefSeq" id="WP_044434291.1">
    <property type="nucleotide sequence ID" value="NZ_BJYZ01000030.1"/>
</dbReference>
<feature type="domain" description="Rieske" evidence="5">
    <location>
        <begin position="5"/>
        <end position="99"/>
    </location>
</feature>
<dbReference type="InterPro" id="IPR017941">
    <property type="entry name" value="Rieske_2Fe-2S"/>
</dbReference>
<dbReference type="SUPFAM" id="SSF50022">
    <property type="entry name" value="ISP domain"/>
    <property type="match status" value="1"/>
</dbReference>
<dbReference type="GO" id="GO:0051537">
    <property type="term" value="F:2 iron, 2 sulfur cluster binding"/>
    <property type="evidence" value="ECO:0007669"/>
    <property type="project" value="UniProtKB-KW"/>
</dbReference>
<evidence type="ECO:0000256" key="4">
    <source>
        <dbReference type="ARBA" id="ARBA00023014"/>
    </source>
</evidence>
<keyword evidence="1" id="KW-0001">2Fe-2S</keyword>
<dbReference type="PANTHER" id="PTHR21496">
    <property type="entry name" value="FERREDOXIN-RELATED"/>
    <property type="match status" value="1"/>
</dbReference>
<comment type="caution">
    <text evidence="6">The sequence shown here is derived from an EMBL/GenBank/DDBJ whole genome shotgun (WGS) entry which is preliminary data.</text>
</comment>
<dbReference type="OrthoDB" id="9800167at2"/>
<name>A0A512DZ09_9PROT</name>
<dbReference type="EMBL" id="BJYZ01000030">
    <property type="protein sequence ID" value="GEO41695.1"/>
    <property type="molecule type" value="Genomic_DNA"/>
</dbReference>
<dbReference type="PROSITE" id="PS51296">
    <property type="entry name" value="RIESKE"/>
    <property type="match status" value="1"/>
</dbReference>
<reference evidence="6 7" key="1">
    <citation type="submission" date="2019-07" db="EMBL/GenBank/DDBJ databases">
        <title>Whole genome shotgun sequence of Skermanella aerolata NBRC 106429.</title>
        <authorList>
            <person name="Hosoyama A."/>
            <person name="Uohara A."/>
            <person name="Ohji S."/>
            <person name="Ichikawa N."/>
        </authorList>
    </citation>
    <scope>NUCLEOTIDE SEQUENCE [LARGE SCALE GENOMIC DNA]</scope>
    <source>
        <strain evidence="6 7">NBRC 106429</strain>
    </source>
</reference>
<dbReference type="Pfam" id="PF00355">
    <property type="entry name" value="Rieske"/>
    <property type="match status" value="1"/>
</dbReference>
<evidence type="ECO:0000256" key="1">
    <source>
        <dbReference type="ARBA" id="ARBA00022714"/>
    </source>
</evidence>
<keyword evidence="7" id="KW-1185">Reference proteome</keyword>
<dbReference type="Proteomes" id="UP000321523">
    <property type="component" value="Unassembled WGS sequence"/>
</dbReference>
<dbReference type="AlphaFoldDB" id="A0A512DZ09"/>
<evidence type="ECO:0000313" key="6">
    <source>
        <dbReference type="EMBL" id="GEO41695.1"/>
    </source>
</evidence>